<organism evidence="2 3">
    <name type="scientific">Liparis tanakae</name>
    <name type="common">Tanaka's snailfish</name>
    <dbReference type="NCBI Taxonomy" id="230148"/>
    <lineage>
        <taxon>Eukaryota</taxon>
        <taxon>Metazoa</taxon>
        <taxon>Chordata</taxon>
        <taxon>Craniata</taxon>
        <taxon>Vertebrata</taxon>
        <taxon>Euteleostomi</taxon>
        <taxon>Actinopterygii</taxon>
        <taxon>Neopterygii</taxon>
        <taxon>Teleostei</taxon>
        <taxon>Neoteleostei</taxon>
        <taxon>Acanthomorphata</taxon>
        <taxon>Eupercaria</taxon>
        <taxon>Perciformes</taxon>
        <taxon>Cottioidei</taxon>
        <taxon>Cottales</taxon>
        <taxon>Liparidae</taxon>
        <taxon>Liparis</taxon>
    </lineage>
</organism>
<protein>
    <submittedName>
        <fullName evidence="2">Uncharacterized protein</fullName>
    </submittedName>
</protein>
<evidence type="ECO:0000256" key="1">
    <source>
        <dbReference type="SAM" id="MobiDB-lite"/>
    </source>
</evidence>
<comment type="caution">
    <text evidence="2">The sequence shown here is derived from an EMBL/GenBank/DDBJ whole genome shotgun (WGS) entry which is preliminary data.</text>
</comment>
<evidence type="ECO:0000313" key="3">
    <source>
        <dbReference type="Proteomes" id="UP000314294"/>
    </source>
</evidence>
<keyword evidence="3" id="KW-1185">Reference proteome</keyword>
<reference evidence="2 3" key="1">
    <citation type="submission" date="2019-03" db="EMBL/GenBank/DDBJ databases">
        <title>First draft genome of Liparis tanakae, snailfish: a comprehensive survey of snailfish specific genes.</title>
        <authorList>
            <person name="Kim W."/>
            <person name="Song I."/>
            <person name="Jeong J.-H."/>
            <person name="Kim D."/>
            <person name="Kim S."/>
            <person name="Ryu S."/>
            <person name="Song J.Y."/>
            <person name="Lee S.K."/>
        </authorList>
    </citation>
    <scope>NUCLEOTIDE SEQUENCE [LARGE SCALE GENOMIC DNA]</scope>
    <source>
        <tissue evidence="2">Muscle</tissue>
    </source>
</reference>
<dbReference type="AlphaFoldDB" id="A0A4Z2J573"/>
<proteinExistence type="predicted"/>
<evidence type="ECO:0000313" key="2">
    <source>
        <dbReference type="EMBL" id="TNN85167.1"/>
    </source>
</evidence>
<dbReference type="EMBL" id="SRLO01000022">
    <property type="protein sequence ID" value="TNN85167.1"/>
    <property type="molecule type" value="Genomic_DNA"/>
</dbReference>
<feature type="compositionally biased region" description="Basic and acidic residues" evidence="1">
    <location>
        <begin position="70"/>
        <end position="90"/>
    </location>
</feature>
<gene>
    <name evidence="2" type="ORF">EYF80_004517</name>
</gene>
<feature type="region of interest" description="Disordered" evidence="1">
    <location>
        <begin position="70"/>
        <end position="110"/>
    </location>
</feature>
<accession>A0A4Z2J573</accession>
<feature type="compositionally biased region" description="Basic and acidic residues" evidence="1">
    <location>
        <begin position="100"/>
        <end position="110"/>
    </location>
</feature>
<sequence>MAYSVAQPRCMPALLHMPFGRALLEDRMAFPRRGLDGYQIGSTQRYDVFKEHPRTAALGSGTVTLHIKHSHDVSEEDMKRSPSTERHDSTARMLTNKNDSGCRFKQGLEK</sequence>
<dbReference type="Proteomes" id="UP000314294">
    <property type="component" value="Unassembled WGS sequence"/>
</dbReference>
<name>A0A4Z2J573_9TELE</name>